<keyword evidence="3" id="KW-0813">Transport</keyword>
<keyword evidence="8 10" id="KW-0472">Membrane</keyword>
<dbReference type="Pfam" id="PF03083">
    <property type="entry name" value="MtN3_slv"/>
    <property type="match status" value="1"/>
</dbReference>
<dbReference type="EMBL" id="JBJUIK010000006">
    <property type="protein sequence ID" value="KAL3526041.1"/>
    <property type="molecule type" value="Genomic_DNA"/>
</dbReference>
<keyword evidence="4" id="KW-0762">Sugar transport</keyword>
<feature type="transmembrane region" description="Helical" evidence="10">
    <location>
        <begin position="98"/>
        <end position="116"/>
    </location>
</feature>
<comment type="subcellular location">
    <subcellularLocation>
        <location evidence="1">Endomembrane system</location>
        <topology evidence="1">Multi-pass membrane protein</topology>
    </subcellularLocation>
</comment>
<evidence type="ECO:0000256" key="3">
    <source>
        <dbReference type="ARBA" id="ARBA00022448"/>
    </source>
</evidence>
<evidence type="ECO:0000256" key="8">
    <source>
        <dbReference type="ARBA" id="ARBA00023136"/>
    </source>
</evidence>
<protein>
    <submittedName>
        <fullName evidence="11">Uncharacterized protein</fullName>
    </submittedName>
</protein>
<name>A0ABD3A2R8_9GENT</name>
<dbReference type="FunFam" id="1.20.1280.290:FF:000002">
    <property type="entry name" value="Bidirectional sugar transporter SWEET"/>
    <property type="match status" value="1"/>
</dbReference>
<feature type="transmembrane region" description="Helical" evidence="10">
    <location>
        <begin position="71"/>
        <end position="92"/>
    </location>
</feature>
<dbReference type="Proteomes" id="UP001630127">
    <property type="component" value="Unassembled WGS sequence"/>
</dbReference>
<evidence type="ECO:0000256" key="1">
    <source>
        <dbReference type="ARBA" id="ARBA00004127"/>
    </source>
</evidence>
<evidence type="ECO:0000256" key="7">
    <source>
        <dbReference type="ARBA" id="ARBA00022989"/>
    </source>
</evidence>
<evidence type="ECO:0000256" key="5">
    <source>
        <dbReference type="ARBA" id="ARBA00022692"/>
    </source>
</evidence>
<evidence type="ECO:0000256" key="10">
    <source>
        <dbReference type="SAM" id="Phobius"/>
    </source>
</evidence>
<evidence type="ECO:0000313" key="11">
    <source>
        <dbReference type="EMBL" id="KAL3526041.1"/>
    </source>
</evidence>
<comment type="similarity">
    <text evidence="2">Belongs to the SWEET sugar transporter family.</text>
</comment>
<gene>
    <name evidence="11" type="ORF">ACH5RR_014413</name>
</gene>
<evidence type="ECO:0000256" key="6">
    <source>
        <dbReference type="ARBA" id="ARBA00022737"/>
    </source>
</evidence>
<comment type="caution">
    <text evidence="11">The sequence shown here is derived from an EMBL/GenBank/DDBJ whole genome shotgun (WGS) entry which is preliminary data.</text>
</comment>
<keyword evidence="12" id="KW-1185">Reference proteome</keyword>
<keyword evidence="6" id="KW-0677">Repeat</keyword>
<proteinExistence type="inferred from homology"/>
<dbReference type="Gene3D" id="1.20.1280.290">
    <property type="match status" value="1"/>
</dbReference>
<dbReference type="GO" id="GO:0051260">
    <property type="term" value="P:protein homooligomerization"/>
    <property type="evidence" value="ECO:0007669"/>
    <property type="project" value="UniProtKB-ARBA"/>
</dbReference>
<dbReference type="GO" id="GO:0012505">
    <property type="term" value="C:endomembrane system"/>
    <property type="evidence" value="ECO:0007669"/>
    <property type="project" value="UniProtKB-SubCell"/>
</dbReference>
<keyword evidence="5 10" id="KW-0812">Transmembrane</keyword>
<evidence type="ECO:0000313" key="12">
    <source>
        <dbReference type="Proteomes" id="UP001630127"/>
    </source>
</evidence>
<keyword evidence="7 10" id="KW-1133">Transmembrane helix</keyword>
<feature type="compositionally biased region" description="Polar residues" evidence="9">
    <location>
        <begin position="139"/>
        <end position="150"/>
    </location>
</feature>
<feature type="compositionally biased region" description="Basic and acidic residues" evidence="9">
    <location>
        <begin position="125"/>
        <end position="135"/>
    </location>
</feature>
<reference evidence="11 12" key="1">
    <citation type="submission" date="2024-11" db="EMBL/GenBank/DDBJ databases">
        <title>A near-complete genome assembly of Cinchona calisaya.</title>
        <authorList>
            <person name="Lian D.C."/>
            <person name="Zhao X.W."/>
            <person name="Wei L."/>
        </authorList>
    </citation>
    <scope>NUCLEOTIDE SEQUENCE [LARGE SCALE GENOMIC DNA]</scope>
    <source>
        <tissue evidence="11">Nenye</tissue>
    </source>
</reference>
<feature type="transmembrane region" description="Helical" evidence="10">
    <location>
        <begin position="38"/>
        <end position="59"/>
    </location>
</feature>
<dbReference type="InterPro" id="IPR047664">
    <property type="entry name" value="SWEET"/>
</dbReference>
<evidence type="ECO:0000256" key="9">
    <source>
        <dbReference type="SAM" id="MobiDB-lite"/>
    </source>
</evidence>
<dbReference type="AlphaFoldDB" id="A0ABD3A2R8"/>
<dbReference type="PANTHER" id="PTHR10791:SF236">
    <property type="entry name" value="BIDIRECTIONAL SUGAR TRANSPORTER SWEET8"/>
    <property type="match status" value="1"/>
</dbReference>
<feature type="transmembrane region" description="Helical" evidence="10">
    <location>
        <begin position="7"/>
        <end position="32"/>
    </location>
</feature>
<accession>A0ABD3A2R8</accession>
<feature type="region of interest" description="Disordered" evidence="9">
    <location>
        <begin position="125"/>
        <end position="150"/>
    </location>
</feature>
<dbReference type="PANTHER" id="PTHR10791">
    <property type="entry name" value="RAG1-ACTIVATING PROTEIN 1"/>
    <property type="match status" value="1"/>
</dbReference>
<organism evidence="11 12">
    <name type="scientific">Cinchona calisaya</name>
    <dbReference type="NCBI Taxonomy" id="153742"/>
    <lineage>
        <taxon>Eukaryota</taxon>
        <taxon>Viridiplantae</taxon>
        <taxon>Streptophyta</taxon>
        <taxon>Embryophyta</taxon>
        <taxon>Tracheophyta</taxon>
        <taxon>Spermatophyta</taxon>
        <taxon>Magnoliopsida</taxon>
        <taxon>eudicotyledons</taxon>
        <taxon>Gunneridae</taxon>
        <taxon>Pentapetalae</taxon>
        <taxon>asterids</taxon>
        <taxon>lamiids</taxon>
        <taxon>Gentianales</taxon>
        <taxon>Rubiaceae</taxon>
        <taxon>Cinchonoideae</taxon>
        <taxon>Cinchoneae</taxon>
        <taxon>Cinchona</taxon>
    </lineage>
</organism>
<evidence type="ECO:0000256" key="2">
    <source>
        <dbReference type="ARBA" id="ARBA00007809"/>
    </source>
</evidence>
<dbReference type="InterPro" id="IPR004316">
    <property type="entry name" value="SWEET_rpt"/>
</dbReference>
<evidence type="ECO:0000256" key="4">
    <source>
        <dbReference type="ARBA" id="ARBA00022597"/>
    </source>
</evidence>
<sequence>MEMHFQMIVAFGLLGEAIFATGIVLLTLLAFHTTGKRSTIVGVICVIFGIILYASPLSVMKKVIKTKSVEYMPFWVCVAGFSNGIVWAVYAFLPLDPFVLTGNGVGCCLGIVQLCMHAKYHKSAAKGDSEDKPGKPSEVQLQVETNRTSA</sequence>